<gene>
    <name evidence="2" type="ORF">niasHT_024839</name>
    <name evidence="3" type="ORF">niasHT_024842</name>
</gene>
<feature type="compositionally biased region" description="Gly residues" evidence="1">
    <location>
        <begin position="123"/>
        <end position="133"/>
    </location>
</feature>
<evidence type="ECO:0000313" key="2">
    <source>
        <dbReference type="EMBL" id="KAL3094925.1"/>
    </source>
</evidence>
<dbReference type="EMBL" id="JBICBT010000888">
    <property type="protein sequence ID" value="KAL3094928.1"/>
    <property type="molecule type" value="Genomic_DNA"/>
</dbReference>
<dbReference type="Proteomes" id="UP001620626">
    <property type="component" value="Unassembled WGS sequence"/>
</dbReference>
<feature type="compositionally biased region" description="Low complexity" evidence="1">
    <location>
        <begin position="111"/>
        <end position="122"/>
    </location>
</feature>
<dbReference type="AlphaFoldDB" id="A0ABD2JW99"/>
<feature type="region of interest" description="Disordered" evidence="1">
    <location>
        <begin position="107"/>
        <end position="159"/>
    </location>
</feature>
<sequence>MFPTHTHVFFANQHMKRRAASEPAASAGADVTDIDQESSAATATASLLQNLREKQQAKRQKRQRRRWDFRTVAFFEQRSSSSEFDDEQDNSANVDDHCMQIGYGRAPAAAGNSQQNNNNNKGDSGGGGGGGSGNDHSEAEKNASNPEAGDDQADDDGSATAPQLYEEKQHYVHRLERFALQRHVTENAIKKNFESQKFNENNKKLSKTGHQFLSFLNSSLTRLTII</sequence>
<evidence type="ECO:0000313" key="4">
    <source>
        <dbReference type="Proteomes" id="UP001620626"/>
    </source>
</evidence>
<comment type="caution">
    <text evidence="2">The sequence shown here is derived from an EMBL/GenBank/DDBJ whole genome shotgun (WGS) entry which is preliminary data.</text>
</comment>
<dbReference type="EMBL" id="JBICBT010000888">
    <property type="protein sequence ID" value="KAL3094925.1"/>
    <property type="molecule type" value="Genomic_DNA"/>
</dbReference>
<feature type="compositionally biased region" description="Acidic residues" evidence="1">
    <location>
        <begin position="148"/>
        <end position="157"/>
    </location>
</feature>
<reference evidence="2 4" key="1">
    <citation type="submission" date="2024-10" db="EMBL/GenBank/DDBJ databases">
        <authorList>
            <person name="Kim D."/>
        </authorList>
    </citation>
    <scope>NUCLEOTIDE SEQUENCE [LARGE SCALE GENOMIC DNA]</scope>
    <source>
        <strain evidence="2">BH-2024</strain>
    </source>
</reference>
<organism evidence="2 4">
    <name type="scientific">Heterodera trifolii</name>
    <dbReference type="NCBI Taxonomy" id="157864"/>
    <lineage>
        <taxon>Eukaryota</taxon>
        <taxon>Metazoa</taxon>
        <taxon>Ecdysozoa</taxon>
        <taxon>Nematoda</taxon>
        <taxon>Chromadorea</taxon>
        <taxon>Rhabditida</taxon>
        <taxon>Tylenchina</taxon>
        <taxon>Tylenchomorpha</taxon>
        <taxon>Tylenchoidea</taxon>
        <taxon>Heteroderidae</taxon>
        <taxon>Heteroderinae</taxon>
        <taxon>Heterodera</taxon>
    </lineage>
</organism>
<protein>
    <submittedName>
        <fullName evidence="2">Uncharacterized protein</fullName>
    </submittedName>
</protein>
<accession>A0ABD2JW99</accession>
<name>A0ABD2JW99_9BILA</name>
<proteinExistence type="predicted"/>
<evidence type="ECO:0000313" key="3">
    <source>
        <dbReference type="EMBL" id="KAL3094928.1"/>
    </source>
</evidence>
<evidence type="ECO:0000256" key="1">
    <source>
        <dbReference type="SAM" id="MobiDB-lite"/>
    </source>
</evidence>
<keyword evidence="4" id="KW-1185">Reference proteome</keyword>